<feature type="transmembrane region" description="Helical" evidence="7">
    <location>
        <begin position="190"/>
        <end position="207"/>
    </location>
</feature>
<dbReference type="AlphaFoldDB" id="A0A5E4WFF3"/>
<dbReference type="SUPFAM" id="SSF161098">
    <property type="entry name" value="MetI-like"/>
    <property type="match status" value="1"/>
</dbReference>
<dbReference type="GO" id="GO:0042918">
    <property type="term" value="P:alkanesulfonate transmembrane transport"/>
    <property type="evidence" value="ECO:0007669"/>
    <property type="project" value="UniProtKB-ARBA"/>
</dbReference>
<dbReference type="Proteomes" id="UP000406256">
    <property type="component" value="Unassembled WGS sequence"/>
</dbReference>
<evidence type="ECO:0000256" key="2">
    <source>
        <dbReference type="ARBA" id="ARBA00022448"/>
    </source>
</evidence>
<keyword evidence="6 7" id="KW-0472">Membrane</keyword>
<evidence type="ECO:0000313" key="10">
    <source>
        <dbReference type="EMBL" id="VVE22294.1"/>
    </source>
</evidence>
<dbReference type="InterPro" id="IPR000515">
    <property type="entry name" value="MetI-like"/>
</dbReference>
<gene>
    <name evidence="10" type="primary">ssuC_8</name>
    <name evidence="10" type="ORF">PAN31108_03194</name>
</gene>
<keyword evidence="5 7" id="KW-1133">Transmembrane helix</keyword>
<evidence type="ECO:0000256" key="1">
    <source>
        <dbReference type="ARBA" id="ARBA00004651"/>
    </source>
</evidence>
<accession>A0A5E4WFF3</accession>
<evidence type="ECO:0000256" key="7">
    <source>
        <dbReference type="RuleBase" id="RU363032"/>
    </source>
</evidence>
<keyword evidence="4 7" id="KW-0812">Transmembrane</keyword>
<sequence>MSTSPQGGLRLLSDSPDAPANPPSSRSPSGSTTALPSRASDRQDIARRQAIEDAVRQARRTRQWSALGKQWLLGVLGCLLFLAVWEIVPRLIPGINLNMFPPPSRVAGVFAEMTWGTGEIWPHVGASLQRALAGFLLGSTLGVIAGVLTGHFTALRHLSDPVLHALRAIPSIAIVPLAIVWFGLGDLSKVMLIAWGAFFPVWINTFFGVRDISPAYLRSAASLGARRAAIALQVALPAALPFVFAGLRQATSVSFVVLVAAELVGSEKGLGYLISFAHLVFRVDIMFVGLIYLGALGFVADQLFAWLLHRVFPWYGAEAKR</sequence>
<feature type="transmembrane region" description="Helical" evidence="7">
    <location>
        <begin position="71"/>
        <end position="92"/>
    </location>
</feature>
<dbReference type="Pfam" id="PF00528">
    <property type="entry name" value="BPD_transp_1"/>
    <property type="match status" value="1"/>
</dbReference>
<evidence type="ECO:0000256" key="4">
    <source>
        <dbReference type="ARBA" id="ARBA00022692"/>
    </source>
</evidence>
<dbReference type="InterPro" id="IPR035906">
    <property type="entry name" value="MetI-like_sf"/>
</dbReference>
<dbReference type="PANTHER" id="PTHR30151:SF0">
    <property type="entry name" value="ABC TRANSPORTER PERMEASE PROTEIN MJ0413-RELATED"/>
    <property type="match status" value="1"/>
</dbReference>
<dbReference type="PANTHER" id="PTHR30151">
    <property type="entry name" value="ALKANE SULFONATE ABC TRANSPORTER-RELATED, MEMBRANE SUBUNIT"/>
    <property type="match status" value="1"/>
</dbReference>
<comment type="similarity">
    <text evidence="7">Belongs to the binding-protein-dependent transport system permease family.</text>
</comment>
<evidence type="ECO:0000256" key="8">
    <source>
        <dbReference type="SAM" id="MobiDB-lite"/>
    </source>
</evidence>
<evidence type="ECO:0000259" key="9">
    <source>
        <dbReference type="PROSITE" id="PS50928"/>
    </source>
</evidence>
<feature type="transmembrane region" description="Helical" evidence="7">
    <location>
        <begin position="228"/>
        <end position="247"/>
    </location>
</feature>
<evidence type="ECO:0000256" key="5">
    <source>
        <dbReference type="ARBA" id="ARBA00022989"/>
    </source>
</evidence>
<dbReference type="RefSeq" id="WP_246183992.1">
    <property type="nucleotide sequence ID" value="NZ_CABPSB010000011.1"/>
</dbReference>
<proteinExistence type="inferred from homology"/>
<protein>
    <submittedName>
        <fullName evidence="10">Aliphatic sulfonates transport permease protein SsuC</fullName>
    </submittedName>
</protein>
<keyword evidence="3" id="KW-1003">Cell membrane</keyword>
<feature type="compositionally biased region" description="Low complexity" evidence="8">
    <location>
        <begin position="13"/>
        <end position="31"/>
    </location>
</feature>
<dbReference type="EMBL" id="CABPSB010000011">
    <property type="protein sequence ID" value="VVE22294.1"/>
    <property type="molecule type" value="Genomic_DNA"/>
</dbReference>
<evidence type="ECO:0000256" key="3">
    <source>
        <dbReference type="ARBA" id="ARBA00022475"/>
    </source>
</evidence>
<evidence type="ECO:0000313" key="11">
    <source>
        <dbReference type="Proteomes" id="UP000406256"/>
    </source>
</evidence>
<dbReference type="Gene3D" id="1.10.3720.10">
    <property type="entry name" value="MetI-like"/>
    <property type="match status" value="1"/>
</dbReference>
<dbReference type="CDD" id="cd06261">
    <property type="entry name" value="TM_PBP2"/>
    <property type="match status" value="1"/>
</dbReference>
<comment type="subcellular location">
    <subcellularLocation>
        <location evidence="1 7">Cell membrane</location>
        <topology evidence="1 7">Multi-pass membrane protein</topology>
    </subcellularLocation>
</comment>
<name>A0A5E4WFF3_9BURK</name>
<feature type="transmembrane region" description="Helical" evidence="7">
    <location>
        <begin position="131"/>
        <end position="153"/>
    </location>
</feature>
<keyword evidence="11" id="KW-1185">Reference proteome</keyword>
<keyword evidence="2 7" id="KW-0813">Transport</keyword>
<feature type="transmembrane region" description="Helical" evidence="7">
    <location>
        <begin position="165"/>
        <end position="184"/>
    </location>
</feature>
<organism evidence="10 11">
    <name type="scientific">Pandoraea anhela</name>
    <dbReference type="NCBI Taxonomy" id="2508295"/>
    <lineage>
        <taxon>Bacteria</taxon>
        <taxon>Pseudomonadati</taxon>
        <taxon>Pseudomonadota</taxon>
        <taxon>Betaproteobacteria</taxon>
        <taxon>Burkholderiales</taxon>
        <taxon>Burkholderiaceae</taxon>
        <taxon>Pandoraea</taxon>
    </lineage>
</organism>
<dbReference type="PROSITE" id="PS50928">
    <property type="entry name" value="ABC_TM1"/>
    <property type="match status" value="1"/>
</dbReference>
<feature type="transmembrane region" description="Helical" evidence="7">
    <location>
        <begin position="285"/>
        <end position="308"/>
    </location>
</feature>
<evidence type="ECO:0000256" key="6">
    <source>
        <dbReference type="ARBA" id="ARBA00023136"/>
    </source>
</evidence>
<feature type="region of interest" description="Disordered" evidence="8">
    <location>
        <begin position="1"/>
        <end position="43"/>
    </location>
</feature>
<dbReference type="GO" id="GO:0005886">
    <property type="term" value="C:plasma membrane"/>
    <property type="evidence" value="ECO:0007669"/>
    <property type="project" value="UniProtKB-SubCell"/>
</dbReference>
<feature type="domain" description="ABC transmembrane type-1" evidence="9">
    <location>
        <begin position="124"/>
        <end position="304"/>
    </location>
</feature>
<reference evidence="10 11" key="1">
    <citation type="submission" date="2019-08" db="EMBL/GenBank/DDBJ databases">
        <authorList>
            <person name="Peeters C."/>
        </authorList>
    </citation>
    <scope>NUCLEOTIDE SEQUENCE [LARGE SCALE GENOMIC DNA]</scope>
    <source>
        <strain evidence="10 11">LMG 31108</strain>
    </source>
</reference>
<dbReference type="FunFam" id="1.10.3720.10:FF:000003">
    <property type="entry name" value="Aliphatic sulfonate ABC transporter permease"/>
    <property type="match status" value="1"/>
</dbReference>